<name>A0ABP8QD15_9ACTN</name>
<protein>
    <recommendedName>
        <fullName evidence="3">Antibiotic biosynthesis monooxygenase</fullName>
    </recommendedName>
</protein>
<organism evidence="1 2">
    <name type="scientific">Actinoallomurus oryzae</name>
    <dbReference type="NCBI Taxonomy" id="502180"/>
    <lineage>
        <taxon>Bacteria</taxon>
        <taxon>Bacillati</taxon>
        <taxon>Actinomycetota</taxon>
        <taxon>Actinomycetes</taxon>
        <taxon>Streptosporangiales</taxon>
        <taxon>Thermomonosporaceae</taxon>
        <taxon>Actinoallomurus</taxon>
    </lineage>
</organism>
<comment type="caution">
    <text evidence="1">The sequence shown here is derived from an EMBL/GenBank/DDBJ whole genome shotgun (WGS) entry which is preliminary data.</text>
</comment>
<evidence type="ECO:0000313" key="1">
    <source>
        <dbReference type="EMBL" id="GAA4500553.1"/>
    </source>
</evidence>
<dbReference type="EMBL" id="BAABHF010000025">
    <property type="protein sequence ID" value="GAA4500553.1"/>
    <property type="molecule type" value="Genomic_DNA"/>
</dbReference>
<dbReference type="Proteomes" id="UP001500503">
    <property type="component" value="Unassembled WGS sequence"/>
</dbReference>
<evidence type="ECO:0000313" key="2">
    <source>
        <dbReference type="Proteomes" id="UP001500503"/>
    </source>
</evidence>
<dbReference type="RefSeq" id="WP_345467709.1">
    <property type="nucleotide sequence ID" value="NZ_BAABHF010000025.1"/>
</dbReference>
<keyword evidence="2" id="KW-1185">Reference proteome</keyword>
<reference evidence="2" key="1">
    <citation type="journal article" date="2019" name="Int. J. Syst. Evol. Microbiol.">
        <title>The Global Catalogue of Microorganisms (GCM) 10K type strain sequencing project: providing services to taxonomists for standard genome sequencing and annotation.</title>
        <authorList>
            <consortium name="The Broad Institute Genomics Platform"/>
            <consortium name="The Broad Institute Genome Sequencing Center for Infectious Disease"/>
            <person name="Wu L."/>
            <person name="Ma J."/>
        </authorList>
    </citation>
    <scope>NUCLEOTIDE SEQUENCE [LARGE SCALE GENOMIC DNA]</scope>
    <source>
        <strain evidence="2">JCM 17933</strain>
    </source>
</reference>
<sequence>MRIIHYRTRPEAAEENRRLVEQVFAELRAERPDGLRYATFRLADGVSFVHLVDNEGDDDALGASAAFAAFRKDIGDRVVAPPEAGEVTLLGSYRLFG</sequence>
<evidence type="ECO:0008006" key="3">
    <source>
        <dbReference type="Google" id="ProtNLM"/>
    </source>
</evidence>
<accession>A0ABP8QD15</accession>
<gene>
    <name evidence="1" type="ORF">GCM10023191_049100</name>
</gene>
<proteinExistence type="predicted"/>